<keyword evidence="10 21" id="KW-0067">ATP-binding</keyword>
<evidence type="ECO:0000256" key="18">
    <source>
        <dbReference type="HAMAP-Rule" id="MF_00047"/>
    </source>
</evidence>
<evidence type="ECO:0000256" key="17">
    <source>
        <dbReference type="ARBA" id="ARBA00060592"/>
    </source>
</evidence>
<comment type="cofactor">
    <cofactor evidence="1">
        <name>Mn(2+)</name>
        <dbReference type="ChEBI" id="CHEBI:29035"/>
    </cofactor>
</comment>
<dbReference type="InterPro" id="IPR016185">
    <property type="entry name" value="PreATP-grasp_dom_sf"/>
</dbReference>
<dbReference type="PIRSF" id="PIRSF039102">
    <property type="entry name" value="Ddl/VanB"/>
    <property type="match status" value="1"/>
</dbReference>
<dbReference type="GO" id="GO:0046872">
    <property type="term" value="F:metal ion binding"/>
    <property type="evidence" value="ECO:0007669"/>
    <property type="project" value="UniProtKB-KW"/>
</dbReference>
<evidence type="ECO:0000256" key="13">
    <source>
        <dbReference type="ARBA" id="ARBA00022984"/>
    </source>
</evidence>
<proteinExistence type="inferred from homology"/>
<dbReference type="SUPFAM" id="SSF56059">
    <property type="entry name" value="Glutathione synthetase ATP-binding domain-like"/>
    <property type="match status" value="1"/>
</dbReference>
<keyword evidence="12 18" id="KW-0133">Cell shape</keyword>
<feature type="active site" evidence="19">
    <location>
        <position position="281"/>
    </location>
</feature>
<feature type="domain" description="ATP-grasp" evidence="22">
    <location>
        <begin position="101"/>
        <end position="303"/>
    </location>
</feature>
<evidence type="ECO:0000256" key="1">
    <source>
        <dbReference type="ARBA" id="ARBA00001936"/>
    </source>
</evidence>
<evidence type="ECO:0000256" key="7">
    <source>
        <dbReference type="ARBA" id="ARBA00022598"/>
    </source>
</evidence>
<dbReference type="NCBIfam" id="NF002378">
    <property type="entry name" value="PRK01372.1"/>
    <property type="match status" value="1"/>
</dbReference>
<keyword evidence="9 21" id="KW-0547">Nucleotide-binding</keyword>
<dbReference type="Gene3D" id="3.40.50.20">
    <property type="match status" value="1"/>
</dbReference>
<dbReference type="FunFam" id="3.30.1490.20:FF:000007">
    <property type="entry name" value="D-alanine--D-alanine ligase"/>
    <property type="match status" value="1"/>
</dbReference>
<dbReference type="GO" id="GO:0008360">
    <property type="term" value="P:regulation of cell shape"/>
    <property type="evidence" value="ECO:0007669"/>
    <property type="project" value="UniProtKB-KW"/>
</dbReference>
<feature type="active site" evidence="19">
    <location>
        <position position="15"/>
    </location>
</feature>
<comment type="pathway">
    <text evidence="17">Glycan biosynthesis.</text>
</comment>
<comment type="catalytic activity">
    <reaction evidence="16 18">
        <text>2 D-alanine + ATP = D-alanyl-D-alanine + ADP + phosphate + H(+)</text>
        <dbReference type="Rhea" id="RHEA:11224"/>
        <dbReference type="ChEBI" id="CHEBI:15378"/>
        <dbReference type="ChEBI" id="CHEBI:30616"/>
        <dbReference type="ChEBI" id="CHEBI:43474"/>
        <dbReference type="ChEBI" id="CHEBI:57416"/>
        <dbReference type="ChEBI" id="CHEBI:57822"/>
        <dbReference type="ChEBI" id="CHEBI:456216"/>
        <dbReference type="EC" id="6.3.2.4"/>
    </reaction>
</comment>
<feature type="binding site" evidence="20">
    <location>
        <position position="272"/>
    </location>
    <ligand>
        <name>Mg(2+)</name>
        <dbReference type="ChEBI" id="CHEBI:18420"/>
        <label>2</label>
    </ligand>
</feature>
<evidence type="ECO:0000256" key="8">
    <source>
        <dbReference type="ARBA" id="ARBA00022723"/>
    </source>
</evidence>
<dbReference type="GO" id="GO:0008716">
    <property type="term" value="F:D-alanine-D-alanine ligase activity"/>
    <property type="evidence" value="ECO:0007669"/>
    <property type="project" value="UniProtKB-UniRule"/>
</dbReference>
<feature type="binding site" evidence="20">
    <location>
        <position position="257"/>
    </location>
    <ligand>
        <name>Mg(2+)</name>
        <dbReference type="ChEBI" id="CHEBI:18420"/>
        <label>1</label>
    </ligand>
</feature>
<dbReference type="Pfam" id="PF01820">
    <property type="entry name" value="Dala_Dala_lig_N"/>
    <property type="match status" value="1"/>
</dbReference>
<organism evidence="23 24">
    <name type="scientific">Candidatus Erwinia haradaeae</name>
    <dbReference type="NCBI Taxonomy" id="1922217"/>
    <lineage>
        <taxon>Bacteria</taxon>
        <taxon>Pseudomonadati</taxon>
        <taxon>Pseudomonadota</taxon>
        <taxon>Gammaproteobacteria</taxon>
        <taxon>Enterobacterales</taxon>
        <taxon>Erwiniaceae</taxon>
        <taxon>Erwinia</taxon>
    </lineage>
</organism>
<comment type="similarity">
    <text evidence="5 18">Belongs to the D-alanine--D-alanine ligase family.</text>
</comment>
<dbReference type="SUPFAM" id="SSF52440">
    <property type="entry name" value="PreATP-grasp domain"/>
    <property type="match status" value="1"/>
</dbReference>
<name>A0A451DCW5_9GAMM</name>
<dbReference type="GO" id="GO:0071555">
    <property type="term" value="P:cell wall organization"/>
    <property type="evidence" value="ECO:0007669"/>
    <property type="project" value="UniProtKB-KW"/>
</dbReference>
<reference evidence="23 24" key="1">
    <citation type="submission" date="2019-02" db="EMBL/GenBank/DDBJ databases">
        <authorList>
            <person name="Manzano-Marin A."/>
            <person name="Manzano-Marin A."/>
        </authorList>
    </citation>
    <scope>NUCLEOTIDE SEQUENCE [LARGE SCALE GENOMIC DNA]</scope>
    <source>
        <strain evidence="23 24">ErCilaricifoliae</strain>
    </source>
</reference>
<evidence type="ECO:0000256" key="14">
    <source>
        <dbReference type="ARBA" id="ARBA00023211"/>
    </source>
</evidence>
<evidence type="ECO:0000256" key="21">
    <source>
        <dbReference type="PROSITE-ProRule" id="PRU00409"/>
    </source>
</evidence>
<keyword evidence="14 20" id="KW-0464">Manganese</keyword>
<evidence type="ECO:0000256" key="4">
    <source>
        <dbReference type="ARBA" id="ARBA00004752"/>
    </source>
</evidence>
<evidence type="ECO:0000313" key="24">
    <source>
        <dbReference type="Proteomes" id="UP000294418"/>
    </source>
</evidence>
<feature type="active site" evidence="19">
    <location>
        <position position="150"/>
    </location>
</feature>
<keyword evidence="8 20" id="KW-0479">Metal-binding</keyword>
<feature type="binding site" evidence="20">
    <location>
        <position position="270"/>
    </location>
    <ligand>
        <name>Mg(2+)</name>
        <dbReference type="ChEBI" id="CHEBI:18420"/>
        <label>1</label>
    </ligand>
</feature>
<dbReference type="AlphaFoldDB" id="A0A451DCW5"/>
<dbReference type="FunFam" id="3.30.470.20:FF:000008">
    <property type="entry name" value="D-alanine--D-alanine ligase"/>
    <property type="match status" value="1"/>
</dbReference>
<evidence type="ECO:0000256" key="9">
    <source>
        <dbReference type="ARBA" id="ARBA00022741"/>
    </source>
</evidence>
<dbReference type="InterPro" id="IPR011761">
    <property type="entry name" value="ATP-grasp"/>
</dbReference>
<evidence type="ECO:0000256" key="15">
    <source>
        <dbReference type="ARBA" id="ARBA00023316"/>
    </source>
</evidence>
<dbReference type="OrthoDB" id="9813261at2"/>
<dbReference type="PANTHER" id="PTHR23132">
    <property type="entry name" value="D-ALANINE--D-ALANINE LIGASE"/>
    <property type="match status" value="1"/>
</dbReference>
<evidence type="ECO:0000256" key="10">
    <source>
        <dbReference type="ARBA" id="ARBA00022840"/>
    </source>
</evidence>
<dbReference type="NCBIfam" id="TIGR01205">
    <property type="entry name" value="D_ala_D_alaTIGR"/>
    <property type="match status" value="1"/>
</dbReference>
<comment type="subcellular location">
    <subcellularLocation>
        <location evidence="3 18">Cytoplasm</location>
    </subcellularLocation>
</comment>
<evidence type="ECO:0000256" key="20">
    <source>
        <dbReference type="PIRSR" id="PIRSR039102-3"/>
    </source>
</evidence>
<evidence type="ECO:0000256" key="16">
    <source>
        <dbReference type="ARBA" id="ARBA00047614"/>
    </source>
</evidence>
<evidence type="ECO:0000256" key="2">
    <source>
        <dbReference type="ARBA" id="ARBA00003921"/>
    </source>
</evidence>
<dbReference type="InterPro" id="IPR011127">
    <property type="entry name" value="Dala_Dala_lig_N"/>
</dbReference>
<evidence type="ECO:0000313" key="23">
    <source>
        <dbReference type="EMBL" id="VFP84313.1"/>
    </source>
</evidence>
<dbReference type="InterPro" id="IPR013815">
    <property type="entry name" value="ATP_grasp_subdomain_1"/>
</dbReference>
<dbReference type="InterPro" id="IPR005905">
    <property type="entry name" value="D_ala_D_ala"/>
</dbReference>
<dbReference type="Proteomes" id="UP000294418">
    <property type="component" value="Chromosome"/>
</dbReference>
<protein>
    <recommendedName>
        <fullName evidence="18">D-alanine--D-alanine ligase</fullName>
        <ecNumber evidence="18">6.3.2.4</ecNumber>
    </recommendedName>
    <alternativeName>
        <fullName evidence="18">D-Ala-D-Ala ligase</fullName>
    </alternativeName>
    <alternativeName>
        <fullName evidence="18">D-alanylalanine synthetase</fullName>
    </alternativeName>
</protein>
<dbReference type="Pfam" id="PF07478">
    <property type="entry name" value="Dala_Dala_lig_C"/>
    <property type="match status" value="1"/>
</dbReference>
<keyword evidence="11 20" id="KW-0460">Magnesium</keyword>
<evidence type="ECO:0000256" key="6">
    <source>
        <dbReference type="ARBA" id="ARBA00022490"/>
    </source>
</evidence>
<keyword evidence="15 18" id="KW-0961">Cell wall biogenesis/degradation</keyword>
<dbReference type="InterPro" id="IPR000291">
    <property type="entry name" value="D-Ala_lig_Van_CS"/>
</dbReference>
<evidence type="ECO:0000256" key="11">
    <source>
        <dbReference type="ARBA" id="ARBA00022842"/>
    </source>
</evidence>
<evidence type="ECO:0000256" key="3">
    <source>
        <dbReference type="ARBA" id="ARBA00004496"/>
    </source>
</evidence>
<dbReference type="UniPathway" id="UPA00219"/>
<dbReference type="PROSITE" id="PS50975">
    <property type="entry name" value="ATP_GRASP"/>
    <property type="match status" value="1"/>
</dbReference>
<keyword evidence="7 18" id="KW-0436">Ligase</keyword>
<dbReference type="RefSeq" id="WP_157989788.1">
    <property type="nucleotide sequence ID" value="NZ_LR217720.1"/>
</dbReference>
<dbReference type="PROSITE" id="PS00844">
    <property type="entry name" value="DALA_DALA_LIGASE_2"/>
    <property type="match status" value="1"/>
</dbReference>
<dbReference type="Gene3D" id="3.30.1490.20">
    <property type="entry name" value="ATP-grasp fold, A domain"/>
    <property type="match status" value="1"/>
</dbReference>
<dbReference type="GO" id="GO:0009252">
    <property type="term" value="P:peptidoglycan biosynthetic process"/>
    <property type="evidence" value="ECO:0007669"/>
    <property type="project" value="UniProtKB-UniRule"/>
</dbReference>
<dbReference type="FunFam" id="3.40.50.20:FF:000013">
    <property type="entry name" value="D-alanine--D-alanine ligase"/>
    <property type="match status" value="1"/>
</dbReference>
<comment type="cofactor">
    <cofactor evidence="20">
        <name>Mg(2+)</name>
        <dbReference type="ChEBI" id="CHEBI:18420"/>
    </cofactor>
    <cofactor evidence="20">
        <name>Mn(2+)</name>
        <dbReference type="ChEBI" id="CHEBI:29035"/>
    </cofactor>
    <text evidence="20">Binds 2 magnesium or manganese ions per subunit.</text>
</comment>
<sequence>MVEKIAVLLGGNSAERNISLLSGQEVFQALRDIGMDAQPVDIRDFPILQLKKEGFMKAFIALHGRGGEDGTIQGVLEYLQIPYTGSGILASAISMDKLRSKYIWKGYGLPVAPFVALKWSKINGDLDKKLTEKIETLGLPVFVKPNREGSSIGISRVNKISDLKKALTKAFRYDQEVLVEAFLSGAEYTVGILGSQSLPPICIQYSEEFYNYNAKYISDGTHYLLPSGLSLEKEAELQSLSLSAWNALGCRGCGRIDIITGNDGKFYLLEVNTSPGMTQNSLIPRAAKKIGISFSTLVKDILNLSH</sequence>
<dbReference type="HAMAP" id="MF_00047">
    <property type="entry name" value="Dala_Dala_lig"/>
    <property type="match status" value="1"/>
</dbReference>
<accession>A0A451DCW5</accession>
<dbReference type="PROSITE" id="PS00843">
    <property type="entry name" value="DALA_DALA_LIGASE_1"/>
    <property type="match status" value="1"/>
</dbReference>
<evidence type="ECO:0000256" key="12">
    <source>
        <dbReference type="ARBA" id="ARBA00022960"/>
    </source>
</evidence>
<dbReference type="GO" id="GO:0005524">
    <property type="term" value="F:ATP binding"/>
    <property type="evidence" value="ECO:0007669"/>
    <property type="project" value="UniProtKB-UniRule"/>
</dbReference>
<evidence type="ECO:0000259" key="22">
    <source>
        <dbReference type="PROSITE" id="PS50975"/>
    </source>
</evidence>
<comment type="function">
    <text evidence="2 18">Cell wall formation.</text>
</comment>
<dbReference type="InterPro" id="IPR011095">
    <property type="entry name" value="Dala_Dala_lig_C"/>
</dbReference>
<comment type="pathway">
    <text evidence="4 18">Cell wall biogenesis; peptidoglycan biosynthesis.</text>
</comment>
<keyword evidence="13 18" id="KW-0573">Peptidoglycan synthesis</keyword>
<dbReference type="GO" id="GO:0005829">
    <property type="term" value="C:cytosol"/>
    <property type="evidence" value="ECO:0007669"/>
    <property type="project" value="UniProtKB-ARBA"/>
</dbReference>
<feature type="binding site" evidence="20">
    <location>
        <position position="270"/>
    </location>
    <ligand>
        <name>Mg(2+)</name>
        <dbReference type="ChEBI" id="CHEBI:18420"/>
        <label>2</label>
    </ligand>
</feature>
<dbReference type="EC" id="6.3.2.4" evidence="18"/>
<evidence type="ECO:0000256" key="5">
    <source>
        <dbReference type="ARBA" id="ARBA00010871"/>
    </source>
</evidence>
<dbReference type="Gene3D" id="3.30.470.20">
    <property type="entry name" value="ATP-grasp fold, B domain"/>
    <property type="match status" value="1"/>
</dbReference>
<gene>
    <name evidence="23" type="primary">ddlB</name>
    <name evidence="18" type="synonym">ddl</name>
    <name evidence="23" type="ORF">ERCILAFE3058_396</name>
</gene>
<dbReference type="EMBL" id="LR217720">
    <property type="protein sequence ID" value="VFP84313.1"/>
    <property type="molecule type" value="Genomic_DNA"/>
</dbReference>
<dbReference type="PANTHER" id="PTHR23132:SF23">
    <property type="entry name" value="D-ALANINE--D-ALANINE LIGASE B"/>
    <property type="match status" value="1"/>
</dbReference>
<evidence type="ECO:0000256" key="19">
    <source>
        <dbReference type="PIRSR" id="PIRSR039102-1"/>
    </source>
</evidence>
<keyword evidence="6 18" id="KW-0963">Cytoplasm</keyword>